<dbReference type="AlphaFoldDB" id="A0A6A5SJQ5"/>
<gene>
    <name evidence="3" type="ORF">EJ02DRAFT_472917</name>
</gene>
<organism evidence="3 4">
    <name type="scientific">Clathrospora elynae</name>
    <dbReference type="NCBI Taxonomy" id="706981"/>
    <lineage>
        <taxon>Eukaryota</taxon>
        <taxon>Fungi</taxon>
        <taxon>Dikarya</taxon>
        <taxon>Ascomycota</taxon>
        <taxon>Pezizomycotina</taxon>
        <taxon>Dothideomycetes</taxon>
        <taxon>Pleosporomycetidae</taxon>
        <taxon>Pleosporales</taxon>
        <taxon>Diademaceae</taxon>
        <taxon>Clathrospora</taxon>
    </lineage>
</organism>
<dbReference type="Proteomes" id="UP000800038">
    <property type="component" value="Unassembled WGS sequence"/>
</dbReference>
<evidence type="ECO:0000256" key="2">
    <source>
        <dbReference type="SAM" id="SignalP"/>
    </source>
</evidence>
<evidence type="ECO:0000256" key="1">
    <source>
        <dbReference type="SAM" id="MobiDB-lite"/>
    </source>
</evidence>
<evidence type="ECO:0000313" key="3">
    <source>
        <dbReference type="EMBL" id="KAF1938766.1"/>
    </source>
</evidence>
<dbReference type="PRINTS" id="PR01217">
    <property type="entry name" value="PRICHEXTENSN"/>
</dbReference>
<name>A0A6A5SJQ5_9PLEO</name>
<feature type="chain" id="PRO_5025433473" evidence="2">
    <location>
        <begin position="22"/>
        <end position="443"/>
    </location>
</feature>
<keyword evidence="2" id="KW-0732">Signal</keyword>
<accession>A0A6A5SJQ5</accession>
<keyword evidence="4" id="KW-1185">Reference proteome</keyword>
<reference evidence="3" key="1">
    <citation type="journal article" date="2020" name="Stud. Mycol.">
        <title>101 Dothideomycetes genomes: a test case for predicting lifestyles and emergence of pathogens.</title>
        <authorList>
            <person name="Haridas S."/>
            <person name="Albert R."/>
            <person name="Binder M."/>
            <person name="Bloem J."/>
            <person name="Labutti K."/>
            <person name="Salamov A."/>
            <person name="Andreopoulos B."/>
            <person name="Baker S."/>
            <person name="Barry K."/>
            <person name="Bills G."/>
            <person name="Bluhm B."/>
            <person name="Cannon C."/>
            <person name="Castanera R."/>
            <person name="Culley D."/>
            <person name="Daum C."/>
            <person name="Ezra D."/>
            <person name="Gonzalez J."/>
            <person name="Henrissat B."/>
            <person name="Kuo A."/>
            <person name="Liang C."/>
            <person name="Lipzen A."/>
            <person name="Lutzoni F."/>
            <person name="Magnuson J."/>
            <person name="Mondo S."/>
            <person name="Nolan M."/>
            <person name="Ohm R."/>
            <person name="Pangilinan J."/>
            <person name="Park H.-J."/>
            <person name="Ramirez L."/>
            <person name="Alfaro M."/>
            <person name="Sun H."/>
            <person name="Tritt A."/>
            <person name="Yoshinaga Y."/>
            <person name="Zwiers L.-H."/>
            <person name="Turgeon B."/>
            <person name="Goodwin S."/>
            <person name="Spatafora J."/>
            <person name="Crous P."/>
            <person name="Grigoriev I."/>
        </authorList>
    </citation>
    <scope>NUCLEOTIDE SEQUENCE</scope>
    <source>
        <strain evidence="3">CBS 161.51</strain>
    </source>
</reference>
<feature type="compositionally biased region" description="Pro residues" evidence="1">
    <location>
        <begin position="134"/>
        <end position="156"/>
    </location>
</feature>
<feature type="compositionally biased region" description="Pro residues" evidence="1">
    <location>
        <begin position="292"/>
        <end position="314"/>
    </location>
</feature>
<protein>
    <submittedName>
        <fullName evidence="3">Uncharacterized protein</fullName>
    </submittedName>
</protein>
<proteinExistence type="predicted"/>
<feature type="compositionally biased region" description="Polar residues" evidence="1">
    <location>
        <begin position="320"/>
        <end position="329"/>
    </location>
</feature>
<dbReference type="OrthoDB" id="3695313at2759"/>
<sequence>MHHSYLIPLLISFLTSHQTEARPAPQADAAPCPTTILLPEATLTAVPGPSNAVISGLPDGSTATIEVNGPAITIGSSVLLLNDQLNLVLDGNPYEFSGVCPATLTPVIIPSAGEGGEPGSSPTAVIPIVIGPTDTPPADTPPADTPPADDPPADTPPAPIVPIIPTVPEVPVVPVVPDAPVVTPPPTPPVADPTDPNNDDPEECNTITASVCTQGCSFGVNDLGVTTTSSCKDPTCTATAGCSITDTTSTTTIEPPTCSLANNGVDAQYPFEIDGDGPLPILQNPVAGAPAPADPKPTDPPEPTQPEPEQPSPPVEAVNPPTQTYEVGAYTNSDGKGIWAIFRHDKGSSVNVCGSAADKPMFEGPDLPAPEVLLDLKDAVTLGPFDLPDSYPACNFVANDPKQGGDILCNAQPKVACTRMAQNAISFCAVGSAGFQALWVCNG</sequence>
<feature type="region of interest" description="Disordered" evidence="1">
    <location>
        <begin position="272"/>
        <end position="329"/>
    </location>
</feature>
<feature type="region of interest" description="Disordered" evidence="1">
    <location>
        <begin position="130"/>
        <end position="156"/>
    </location>
</feature>
<feature type="region of interest" description="Disordered" evidence="1">
    <location>
        <begin position="183"/>
        <end position="203"/>
    </location>
</feature>
<dbReference type="EMBL" id="ML976096">
    <property type="protein sequence ID" value="KAF1938766.1"/>
    <property type="molecule type" value="Genomic_DNA"/>
</dbReference>
<feature type="signal peptide" evidence="2">
    <location>
        <begin position="1"/>
        <end position="21"/>
    </location>
</feature>
<evidence type="ECO:0000313" key="4">
    <source>
        <dbReference type="Proteomes" id="UP000800038"/>
    </source>
</evidence>